<evidence type="ECO:0000313" key="2">
    <source>
        <dbReference type="Proteomes" id="UP000095725"/>
    </source>
</evidence>
<accession>A0A174QJE8</accession>
<organism evidence="1 2">
    <name type="scientific">Bacteroides caccae</name>
    <dbReference type="NCBI Taxonomy" id="47678"/>
    <lineage>
        <taxon>Bacteria</taxon>
        <taxon>Pseudomonadati</taxon>
        <taxon>Bacteroidota</taxon>
        <taxon>Bacteroidia</taxon>
        <taxon>Bacteroidales</taxon>
        <taxon>Bacteroidaceae</taxon>
        <taxon>Bacteroides</taxon>
    </lineage>
</organism>
<sequence length="174" mass="20384">MLTDKEREVIEVSCKLHNLFCNLPVFHVSDIREEVIHIHAIQNMIMAREAYRSNPKMFPVKNGNPSNMPIGILTTTPMNFVSFDNIPMASEKRIHPQKYRMKKLRIKKVNATYFSLSKYMRLEGQFQAKNFQTAYFLQVRILGLWFTIQTYISIDSNYALLCATEAMEKLQEKL</sequence>
<evidence type="ECO:0000313" key="1">
    <source>
        <dbReference type="EMBL" id="CUP70299.1"/>
    </source>
</evidence>
<reference evidence="1 2" key="1">
    <citation type="submission" date="2015-09" db="EMBL/GenBank/DDBJ databases">
        <authorList>
            <consortium name="Pathogen Informatics"/>
        </authorList>
    </citation>
    <scope>NUCLEOTIDE SEQUENCE [LARGE SCALE GENOMIC DNA]</scope>
    <source>
        <strain evidence="1 2">2789STDY5834946</strain>
    </source>
</reference>
<proteinExistence type="predicted"/>
<dbReference type="AlphaFoldDB" id="A0A174QJE8"/>
<gene>
    <name evidence="1" type="ORF">ERS852558_00820</name>
</gene>
<protein>
    <submittedName>
        <fullName evidence="1">Uncharacterized protein</fullName>
    </submittedName>
</protein>
<dbReference type="Proteomes" id="UP000095725">
    <property type="component" value="Unassembled WGS sequence"/>
</dbReference>
<name>A0A174QJE8_9BACE</name>
<dbReference type="EMBL" id="CZBL01000002">
    <property type="protein sequence ID" value="CUP70299.1"/>
    <property type="molecule type" value="Genomic_DNA"/>
</dbReference>
<dbReference type="RefSeq" id="WP_229119755.1">
    <property type="nucleotide sequence ID" value="NZ_CZBL01000002.1"/>
</dbReference>